<gene>
    <name evidence="1" type="ORF">SAMN05661086_00711</name>
</gene>
<name>A0A1I6ID32_9FIRM</name>
<organism evidence="1 2">
    <name type="scientific">Anaeromicropila populeti</name>
    <dbReference type="NCBI Taxonomy" id="37658"/>
    <lineage>
        <taxon>Bacteria</taxon>
        <taxon>Bacillati</taxon>
        <taxon>Bacillota</taxon>
        <taxon>Clostridia</taxon>
        <taxon>Lachnospirales</taxon>
        <taxon>Lachnospiraceae</taxon>
        <taxon>Anaeromicropila</taxon>
    </lineage>
</organism>
<keyword evidence="2" id="KW-1185">Reference proteome</keyword>
<sequence>MEKTEQIVCTLRIPKQIYMELTEGARELFIEQAGGYSTVFPADTREDDFLGEFIQAFCEVVLVINNPKYEVTDDCKVSTELLALGQSEKSFSMLVNIQYPGSEKIYHDILAFQEISQSPGKYVFELLGDQTFFSVE</sequence>
<accession>A0A1I6ID32</accession>
<dbReference type="RefSeq" id="WP_092559318.1">
    <property type="nucleotide sequence ID" value="NZ_FOYZ01000002.1"/>
</dbReference>
<evidence type="ECO:0000313" key="1">
    <source>
        <dbReference type="EMBL" id="SFR64618.1"/>
    </source>
</evidence>
<dbReference type="EMBL" id="FOYZ01000002">
    <property type="protein sequence ID" value="SFR64618.1"/>
    <property type="molecule type" value="Genomic_DNA"/>
</dbReference>
<reference evidence="1 2" key="1">
    <citation type="submission" date="2016-10" db="EMBL/GenBank/DDBJ databases">
        <authorList>
            <person name="de Groot N.N."/>
        </authorList>
    </citation>
    <scope>NUCLEOTIDE SEQUENCE [LARGE SCALE GENOMIC DNA]</scope>
    <source>
        <strain evidence="1 2">743A</strain>
    </source>
</reference>
<dbReference type="OrthoDB" id="2054681at2"/>
<dbReference type="STRING" id="37658.SAMN05661086_00711"/>
<proteinExistence type="predicted"/>
<protein>
    <submittedName>
        <fullName evidence="1">Uncharacterized protein</fullName>
    </submittedName>
</protein>
<dbReference type="Proteomes" id="UP000199659">
    <property type="component" value="Unassembled WGS sequence"/>
</dbReference>
<dbReference type="AlphaFoldDB" id="A0A1I6ID32"/>
<evidence type="ECO:0000313" key="2">
    <source>
        <dbReference type="Proteomes" id="UP000199659"/>
    </source>
</evidence>